<accession>A0ABT5DJG3</accession>
<dbReference type="RefSeq" id="WP_272144210.1">
    <property type="nucleotide sequence ID" value="NZ_JAQNDM010000002.1"/>
</dbReference>
<proteinExistence type="predicted"/>
<dbReference type="Gene3D" id="3.40.50.300">
    <property type="entry name" value="P-loop containing nucleotide triphosphate hydrolases"/>
    <property type="match status" value="1"/>
</dbReference>
<comment type="caution">
    <text evidence="1">The sequence shown here is derived from an EMBL/GenBank/DDBJ whole genome shotgun (WGS) entry which is preliminary data.</text>
</comment>
<name>A0ABT5DJG3_9BACT</name>
<reference evidence="1 2" key="1">
    <citation type="submission" date="2022-11" db="EMBL/GenBank/DDBJ databases">
        <title>Minimal conservation of predation-associated metabolite biosynthetic gene clusters underscores biosynthetic potential of Myxococcota including descriptions for ten novel species: Archangium lansinium sp. nov., Myxococcus landrumus sp. nov., Nannocystis bai.</title>
        <authorList>
            <person name="Ahearne A."/>
            <person name="Stevens C."/>
            <person name="Dowd S."/>
        </authorList>
    </citation>
    <scope>NUCLEOTIDE SEQUENCE [LARGE SCALE GENOMIC DNA]</scope>
    <source>
        <strain evidence="1 2">NCWAL01</strain>
    </source>
</reference>
<dbReference type="EMBL" id="JAQNDM010000002">
    <property type="protein sequence ID" value="MDC0713789.1"/>
    <property type="molecule type" value="Genomic_DNA"/>
</dbReference>
<dbReference type="PANTHER" id="PTHR10704">
    <property type="entry name" value="CARBOHYDRATE SULFOTRANSFERASE"/>
    <property type="match status" value="1"/>
</dbReference>
<organism evidence="1 2">
    <name type="scientific">Stigmatella ashevillensis</name>
    <dbReference type="NCBI Taxonomy" id="2995309"/>
    <lineage>
        <taxon>Bacteria</taxon>
        <taxon>Pseudomonadati</taxon>
        <taxon>Myxococcota</taxon>
        <taxon>Myxococcia</taxon>
        <taxon>Myxococcales</taxon>
        <taxon>Cystobacterineae</taxon>
        <taxon>Archangiaceae</taxon>
        <taxon>Stigmatella</taxon>
    </lineage>
</organism>
<dbReference type="InterPro" id="IPR027417">
    <property type="entry name" value="P-loop_NTPase"/>
</dbReference>
<dbReference type="PANTHER" id="PTHR10704:SF44">
    <property type="entry name" value="LD35051P-RELATED"/>
    <property type="match status" value="1"/>
</dbReference>
<sequence length="366" mass="41713">MKLFLIGTSRSGSNMLRLMMNQAADIHAPHPPLFMERMRPFQAGFGDLTQDANFDALLESACRLVETNHVPWDIAPLDRAEVRAMCRSRDVVGVYDALMSLSAQRHGKGSWLCKASSNVHFLPEIEQHFGEDAYFLHLVRDGRDVLTSYLRVLVGEKTTYHVGYQWALEQQLCLALQKRTPSRRYLSVRYEDLLADPRQHLSRVCDWLGISFRPEMVAFNESDEAQKTADCGQMWANVKKPLMQDNTQKWKSELSAEQILMFELVAGEMLRHHGYELSLAGSLQATASPADVMLLDHVNNRMKALVLARIPQRDLDIRAPQDEVIRQMIRATPNVEQVELPIGSVVLPLWKDVLRERQREADHAGV</sequence>
<gene>
    <name evidence="1" type="ORF">POL68_35310</name>
</gene>
<dbReference type="InterPro" id="IPR051135">
    <property type="entry name" value="Gal/GlcNAc/GalNAc_ST"/>
</dbReference>
<evidence type="ECO:0000313" key="2">
    <source>
        <dbReference type="Proteomes" id="UP001221838"/>
    </source>
</evidence>
<dbReference type="SUPFAM" id="SSF52540">
    <property type="entry name" value="P-loop containing nucleoside triphosphate hydrolases"/>
    <property type="match status" value="1"/>
</dbReference>
<dbReference type="Pfam" id="PF13469">
    <property type="entry name" value="Sulfotransfer_3"/>
    <property type="match status" value="1"/>
</dbReference>
<dbReference type="Proteomes" id="UP001221838">
    <property type="component" value="Unassembled WGS sequence"/>
</dbReference>
<protein>
    <submittedName>
        <fullName evidence="1">Sulfotransferase</fullName>
    </submittedName>
</protein>
<keyword evidence="2" id="KW-1185">Reference proteome</keyword>
<evidence type="ECO:0000313" key="1">
    <source>
        <dbReference type="EMBL" id="MDC0713789.1"/>
    </source>
</evidence>